<evidence type="ECO:0000313" key="2">
    <source>
        <dbReference type="EMBL" id="SEJ14389.1"/>
    </source>
</evidence>
<gene>
    <name evidence="2" type="ORF">SAMN05443287_103106</name>
</gene>
<evidence type="ECO:0000313" key="3">
    <source>
        <dbReference type="Proteomes" id="UP000198707"/>
    </source>
</evidence>
<dbReference type="EMBL" id="FNYV01000003">
    <property type="protein sequence ID" value="SEJ14389.1"/>
    <property type="molecule type" value="Genomic_DNA"/>
</dbReference>
<evidence type="ECO:0000256" key="1">
    <source>
        <dbReference type="SAM" id="MobiDB-lite"/>
    </source>
</evidence>
<dbReference type="OrthoDB" id="3393036at2"/>
<keyword evidence="3" id="KW-1185">Reference proteome</keyword>
<feature type="region of interest" description="Disordered" evidence="1">
    <location>
        <begin position="1"/>
        <end position="25"/>
    </location>
</feature>
<protein>
    <recommendedName>
        <fullName evidence="4">Flavin reductase</fullName>
    </recommendedName>
</protein>
<evidence type="ECO:0008006" key="4">
    <source>
        <dbReference type="Google" id="ProtNLM"/>
    </source>
</evidence>
<name>A0A1H6WBH7_9ACTN</name>
<proteinExistence type="predicted"/>
<dbReference type="STRING" id="1144548.SAMN05443287_103106"/>
<dbReference type="RefSeq" id="WP_092379150.1">
    <property type="nucleotide sequence ID" value="NZ_BOPI01000050.1"/>
</dbReference>
<sequence>MRVKRLPTPGHGPHPQRPDPPGARAPHTPLRPIWCCRACGQPWPCAPARLLLRAEYARNLTGLSVYLAGLMCEAMRDLYRLNPHDGPEPKVIFGRFLGWSTPRRRADRSQLP</sequence>
<reference evidence="3" key="1">
    <citation type="submission" date="2016-10" db="EMBL/GenBank/DDBJ databases">
        <authorList>
            <person name="Varghese N."/>
            <person name="Submissions S."/>
        </authorList>
    </citation>
    <scope>NUCLEOTIDE SEQUENCE [LARGE SCALE GENOMIC DNA]</scope>
    <source>
        <strain evidence="3">CGMCC 4.7038</strain>
    </source>
</reference>
<dbReference type="Proteomes" id="UP000198707">
    <property type="component" value="Unassembled WGS sequence"/>
</dbReference>
<organism evidence="2 3">
    <name type="scientific">Micromonospora phaseoli</name>
    <dbReference type="NCBI Taxonomy" id="1144548"/>
    <lineage>
        <taxon>Bacteria</taxon>
        <taxon>Bacillati</taxon>
        <taxon>Actinomycetota</taxon>
        <taxon>Actinomycetes</taxon>
        <taxon>Micromonosporales</taxon>
        <taxon>Micromonosporaceae</taxon>
        <taxon>Micromonospora</taxon>
    </lineage>
</organism>
<accession>A0A1H6WBH7</accession>
<dbReference type="AlphaFoldDB" id="A0A1H6WBH7"/>